<reference evidence="3" key="1">
    <citation type="journal article" date="2015" name="Genome Announc.">
        <title>Genome sequence of the AIDS-associated pathogen Penicillium marneffei (ATCC18224) and its near taxonomic relative Talaromyces stipitatus (ATCC10500).</title>
        <authorList>
            <person name="Nierman W.C."/>
            <person name="Fedorova-Abrams N.D."/>
            <person name="Andrianopoulos A."/>
        </authorList>
    </citation>
    <scope>NUCLEOTIDE SEQUENCE [LARGE SCALE GENOMIC DNA]</scope>
    <source>
        <strain evidence="3">ATCC 10500 / CBS 375.48 / QM 6759 / NRRL 1006</strain>
    </source>
</reference>
<dbReference type="Pfam" id="PF00550">
    <property type="entry name" value="PP-binding"/>
    <property type="match status" value="1"/>
</dbReference>
<proteinExistence type="predicted"/>
<dbReference type="PROSITE" id="PS00455">
    <property type="entry name" value="AMP_BINDING"/>
    <property type="match status" value="1"/>
</dbReference>
<dbReference type="Pfam" id="PF00975">
    <property type="entry name" value="Thioesterase"/>
    <property type="match status" value="1"/>
</dbReference>
<accession>B8M3Z7</accession>
<dbReference type="InterPro" id="IPR036736">
    <property type="entry name" value="ACP-like_sf"/>
</dbReference>
<dbReference type="SUPFAM" id="SSF47336">
    <property type="entry name" value="ACP-like"/>
    <property type="match status" value="1"/>
</dbReference>
<dbReference type="InterPro" id="IPR009081">
    <property type="entry name" value="PP-bd_ACP"/>
</dbReference>
<dbReference type="InterPro" id="IPR020802">
    <property type="entry name" value="TesA-like"/>
</dbReference>
<evidence type="ECO:0000259" key="1">
    <source>
        <dbReference type="PROSITE" id="PS50075"/>
    </source>
</evidence>
<protein>
    <submittedName>
        <fullName evidence="2">NRPS-like enzyme, putative</fullName>
    </submittedName>
</protein>
<dbReference type="InterPro" id="IPR001031">
    <property type="entry name" value="Thioesterase"/>
</dbReference>
<dbReference type="SMART" id="SM00824">
    <property type="entry name" value="PKS_TE"/>
    <property type="match status" value="1"/>
</dbReference>
<gene>
    <name evidence="2" type="ORF">TSTA_039400</name>
</gene>
<dbReference type="Gene3D" id="3.40.50.12780">
    <property type="entry name" value="N-terminal domain of ligase-like"/>
    <property type="match status" value="1"/>
</dbReference>
<keyword evidence="3" id="KW-1185">Reference proteome</keyword>
<dbReference type="RefSeq" id="XP_002481174.1">
    <property type="nucleotide sequence ID" value="XM_002481129.1"/>
</dbReference>
<feature type="domain" description="Carrier" evidence="1">
    <location>
        <begin position="564"/>
        <end position="643"/>
    </location>
</feature>
<dbReference type="STRING" id="441959.B8M3Z7"/>
<dbReference type="InParanoid" id="B8M3Z7"/>
<dbReference type="SUPFAM" id="SSF53474">
    <property type="entry name" value="alpha/beta-Hydrolases"/>
    <property type="match status" value="1"/>
</dbReference>
<dbReference type="InterPro" id="IPR000873">
    <property type="entry name" value="AMP-dep_synth/lig_dom"/>
</dbReference>
<evidence type="ECO:0000313" key="3">
    <source>
        <dbReference type="Proteomes" id="UP000001745"/>
    </source>
</evidence>
<dbReference type="OrthoDB" id="10253869at2759"/>
<dbReference type="AlphaFoldDB" id="B8M3Z7"/>
<dbReference type="HOGENOM" id="CLU_000022_23_6_1"/>
<dbReference type="eggNOG" id="KOG1202">
    <property type="taxonomic scope" value="Eukaryota"/>
</dbReference>
<dbReference type="Gene3D" id="3.40.50.1820">
    <property type="entry name" value="alpha/beta hydrolase"/>
    <property type="match status" value="1"/>
</dbReference>
<dbReference type="GeneID" id="8109278"/>
<dbReference type="PROSITE" id="PS50075">
    <property type="entry name" value="CARRIER"/>
    <property type="match status" value="1"/>
</dbReference>
<dbReference type="PANTHER" id="PTHR24096">
    <property type="entry name" value="LONG-CHAIN-FATTY-ACID--COA LIGASE"/>
    <property type="match status" value="1"/>
</dbReference>
<dbReference type="VEuPathDB" id="FungiDB:TSTA_039400"/>
<dbReference type="Pfam" id="PF00501">
    <property type="entry name" value="AMP-binding"/>
    <property type="match status" value="1"/>
</dbReference>
<dbReference type="Proteomes" id="UP000001745">
    <property type="component" value="Unassembled WGS sequence"/>
</dbReference>
<dbReference type="GO" id="GO:0031957">
    <property type="term" value="F:very long-chain fatty acid-CoA ligase activity"/>
    <property type="evidence" value="ECO:0007669"/>
    <property type="project" value="TreeGrafter"/>
</dbReference>
<dbReference type="Gene3D" id="3.30.300.30">
    <property type="match status" value="1"/>
</dbReference>
<dbReference type="eggNOG" id="KOG1176">
    <property type="taxonomic scope" value="Eukaryota"/>
</dbReference>
<dbReference type="InterPro" id="IPR045851">
    <property type="entry name" value="AMP-bd_C_sf"/>
</dbReference>
<dbReference type="InterPro" id="IPR020845">
    <property type="entry name" value="AMP-binding_CS"/>
</dbReference>
<dbReference type="SUPFAM" id="SSF56801">
    <property type="entry name" value="Acetyl-CoA synthetase-like"/>
    <property type="match status" value="1"/>
</dbReference>
<dbReference type="GO" id="GO:0006633">
    <property type="term" value="P:fatty acid biosynthetic process"/>
    <property type="evidence" value="ECO:0007669"/>
    <property type="project" value="TreeGrafter"/>
</dbReference>
<dbReference type="InterPro" id="IPR042099">
    <property type="entry name" value="ANL_N_sf"/>
</dbReference>
<dbReference type="PANTHER" id="PTHR24096:SF267">
    <property type="entry name" value="MALONATE--COA LIGASE ACSF3, MITOCHONDRIAL"/>
    <property type="match status" value="1"/>
</dbReference>
<evidence type="ECO:0000313" key="2">
    <source>
        <dbReference type="EMBL" id="EED20740.1"/>
    </source>
</evidence>
<dbReference type="OMA" id="WIDVLLH"/>
<dbReference type="EMBL" id="EQ962654">
    <property type="protein sequence ID" value="EED20740.1"/>
    <property type="molecule type" value="Genomic_DNA"/>
</dbReference>
<dbReference type="Gene3D" id="1.10.1200.10">
    <property type="entry name" value="ACP-like"/>
    <property type="match status" value="1"/>
</dbReference>
<sequence>MEAINNLTQLLQGAAKSKSGLRFYKPVEDLLESMYVSYSDLLEDATEKARLLRAIEGLTPSTILLIHFDSQHEAILWFWAATIAGFLPAMSAPLVNDAAQRKKHLNHLQTLLRQPIILTAKHLLSGFDGVEGLHLYAVESLQDDSSTASTIFMAGAQKEEKELAVLMLTSGSTGNAKAVALRHGQILKALKGKTSFHGINPGDPFLNWIGMDHVANLTEIHLHAMSLGSDQVQVPAAELLRNPLLFIELLDLHKIVYTFSPNFFMAQVRDSLVANPTMKADLSHLRAFIAGAEASVVTTCDTLTRELRRFGVQTEVIRPGFGMTEICGGSIYSTGCPSYDLAAGLEFANLGTCIPGIEMRVMHLTDKSERVRDGEVGEFQVSGPVVFDHYFNNAEATASAFTADGWFITGDLAWIDKSGNLNLAGRTKDLIVINGIKWSSTDIEIAIEEEGIPGIVPSFTAAIPHRAADSATEDIAIIYSPAYAPEDDQVRFETATAIAKTVALNTSWKPAHVIPLPQKLLEKSTLGKISRSKVRSAFEKGEYATFEKEDLEARKRYQESKWRSPETETAKSIQKILAEILKIPAEGISLDSSIFDLGVSSFNLMLLKARVEDALETKIEIPLSVLLTEPTVGTIATLIEKALSETPDYNAIVPLQTQGTKTPLFCIHPGSGDIIVFIALAAHFPTRPVYAVRTRGYNPNERLFTSIRETVETYVRHIRQMQPKGPYAIAGYSLGSTIAYEVAKELEAQGQEVRFLASIDFPPHITHYIQGLDWIDVLLHISFYLELINETLMLHISPYMHTLDREEAVERILDISNPARMEALGLNAERLALITGITENLRVNLLDYKPTGTVDRMDVFVADPPSYAALDRQDWKNKKLGRWADFVRSSVEFHDCAGIHAKMLNREHMADFARIFKMAMKRRGV</sequence>
<name>B8M3Z7_TALSN</name>
<organism evidence="2 3">
    <name type="scientific">Talaromyces stipitatus (strain ATCC 10500 / CBS 375.48 / QM 6759 / NRRL 1006)</name>
    <name type="common">Penicillium stipitatum</name>
    <dbReference type="NCBI Taxonomy" id="441959"/>
    <lineage>
        <taxon>Eukaryota</taxon>
        <taxon>Fungi</taxon>
        <taxon>Dikarya</taxon>
        <taxon>Ascomycota</taxon>
        <taxon>Pezizomycotina</taxon>
        <taxon>Eurotiomycetes</taxon>
        <taxon>Eurotiomycetidae</taxon>
        <taxon>Eurotiales</taxon>
        <taxon>Trichocomaceae</taxon>
        <taxon>Talaromyces</taxon>
        <taxon>Talaromyces sect. Talaromyces</taxon>
    </lineage>
</organism>
<dbReference type="InterPro" id="IPR029058">
    <property type="entry name" value="AB_hydrolase_fold"/>
</dbReference>